<feature type="region of interest" description="Disordered" evidence="1">
    <location>
        <begin position="764"/>
        <end position="794"/>
    </location>
</feature>
<feature type="region of interest" description="Disordered" evidence="1">
    <location>
        <begin position="1112"/>
        <end position="1163"/>
    </location>
</feature>
<evidence type="ECO:0000313" key="3">
    <source>
        <dbReference type="EMBL" id="KAK0524961.1"/>
    </source>
</evidence>
<evidence type="ECO:0000313" key="4">
    <source>
        <dbReference type="Proteomes" id="UP001176521"/>
    </source>
</evidence>
<keyword evidence="4" id="KW-1185">Reference proteome</keyword>
<reference evidence="3" key="1">
    <citation type="journal article" date="2023" name="PhytoFront">
        <title>Draft Genome Resources of Seven Strains of Tilletia horrida, Causal Agent of Kernel Smut of Rice.</title>
        <authorList>
            <person name="Khanal S."/>
            <person name="Antony Babu S."/>
            <person name="Zhou X.G."/>
        </authorList>
    </citation>
    <scope>NUCLEOTIDE SEQUENCE</scope>
    <source>
        <strain evidence="3">TX3</strain>
    </source>
</reference>
<feature type="compositionally biased region" description="Low complexity" evidence="1">
    <location>
        <begin position="1112"/>
        <end position="1126"/>
    </location>
</feature>
<dbReference type="Proteomes" id="UP001176521">
    <property type="component" value="Unassembled WGS sequence"/>
</dbReference>
<organism evidence="3 4">
    <name type="scientific">Tilletia horrida</name>
    <dbReference type="NCBI Taxonomy" id="155126"/>
    <lineage>
        <taxon>Eukaryota</taxon>
        <taxon>Fungi</taxon>
        <taxon>Dikarya</taxon>
        <taxon>Basidiomycota</taxon>
        <taxon>Ustilaginomycotina</taxon>
        <taxon>Exobasidiomycetes</taxon>
        <taxon>Tilletiales</taxon>
        <taxon>Tilletiaceae</taxon>
        <taxon>Tilletia</taxon>
    </lineage>
</organism>
<feature type="region of interest" description="Disordered" evidence="1">
    <location>
        <begin position="1029"/>
        <end position="1086"/>
    </location>
</feature>
<feature type="region of interest" description="Disordered" evidence="1">
    <location>
        <begin position="1320"/>
        <end position="1368"/>
    </location>
</feature>
<keyword evidence="2" id="KW-0812">Transmembrane</keyword>
<feature type="transmembrane region" description="Helical" evidence="2">
    <location>
        <begin position="101"/>
        <end position="123"/>
    </location>
</feature>
<feature type="compositionally biased region" description="Gly residues" evidence="1">
    <location>
        <begin position="379"/>
        <end position="389"/>
    </location>
</feature>
<feature type="region of interest" description="Disordered" evidence="1">
    <location>
        <begin position="336"/>
        <end position="395"/>
    </location>
</feature>
<feature type="transmembrane region" description="Helical" evidence="2">
    <location>
        <begin position="135"/>
        <end position="152"/>
    </location>
</feature>
<gene>
    <name evidence="3" type="ORF">OC842_005664</name>
</gene>
<keyword evidence="2" id="KW-1133">Transmembrane helix</keyword>
<accession>A0AAN6G7E1</accession>
<comment type="caution">
    <text evidence="3">The sequence shown here is derived from an EMBL/GenBank/DDBJ whole genome shotgun (WGS) entry which is preliminary data.</text>
</comment>
<feature type="compositionally biased region" description="Gly residues" evidence="1">
    <location>
        <begin position="1464"/>
        <end position="1475"/>
    </location>
</feature>
<sequence>MSTFVYSNLTQSNLHAVLAYTYSDWWSLQAKAAGFDVPDVPRLSAHYQSVFWYLNPFQAYALQIGLWLGAIGWDILSTLSFDLRLARQTNWRSFPSSVHSVGYYLSRYATLAWLIITICNLVIPTRDCMPKTRAAGFFFALSISSMHLIFMMRTISIWNLNHRVILPLLILWLIILAGSLILGFASATEHIPGSFFCTGSNNKAFQVSELFVLVALCLFDLLCLFLTVAKLNKLGVRGIINGFIPRQKAHYDAEDWAQMLVHRTTVFCFVQFALLAMFAILNAIPSLAAFRSMQVIASATIGASMAGRIFRQSWTLTREHSPAMVNRPPSYYPGWAEDHSLEAGSSRRGGGGGPGGAAILGGGGAEDDISAAASLNGSTPGGHGEGNGSSGAAPIPLIAKMPSLHHQQTLRNKSAHSITGDAKEPYVEGEFKFKHVRPSTATTATASSAGGGLANGAQHLLSPLGVGVMMAQDAASGVHTSGARSGGGAGSSGADGPPVAAGPTLIAGVGGLESIVLNAGHALASIGAAAARFRVSKDSMKAAAAAAGSAHGASSSPPLPLPPMAGALAATEIDEMTPAERYAAEYSGKKRRRLMHIGSGLSAALGAAAAAAQDVHGDDSPRATASGGADDGISVIEARSVPLSLDERRKMYGSGGSHQQQSDDAAASGSLIDIEDEMAAAARRRHTGAAAGSVGGAGGFVGIVDEIQLIDSGGIVPHPSGADMVEVHSLLTSTGTADHRNLFGGYSLASGALAGSRWSVTPGAPAPPALSGPPPPPTATLSSSFPPPNGESASSMALTHSQLYHHVQQHLQRLTRPTSSHDIGGRTAGFHGFSSGAGTVAAGSGAGANSIDAASLLRIDLGRRRTFPTLWAEANAATAAAQLAAVDAGKGALDADVELGLVGPSAPGAANSNNGAAGTSLAAARSFDKSSLTPPSTAATSRPSTGAQSKPFGGSDSRLGTPNNRHSVLISSCDNAWAGSGAGVGALPALTPRQIEKRRSFLASPPLSAGPIPSQRSQRVYDFKALKEASEMERPRTAATVSSSDAGSFVAPAASSSRTPLSGSLAPPRSLYPPPSSTASASVSSGGRARNRIVAAATAAAADAAAAAAAASGTRGSGSGSSSAGTGSSGSGKKKMPRPNTAPTATTLKVPRQMRTKTSHHPSLASASGLLAAYGPEMPIQTILSSGHSEESSGSAPSSASASIHTGESSAGNADPQHRRAQPATRQDELDAQSAFRQVVDQDADARTTMASSLSHASRPSQDLTEICLDLSSSCSHPSTTPTSFTGQLGTLPMDDADSVFAFSVDMNLSDAAHAAAPHAHAAPAAPGTSAGASLGPTRPHSSRPDTAATDDGRPRTSRGGPVHAFGATEIPGSAGALALALGAQADVAAPLLSAMGASAATASGQRRERSASLLVSSTGAVSHAPVSTSARTFGYAASSSTSGAARPGSAAGWSGLREFGSFGTNGGAGSGGGSRPRTAGRS</sequence>
<evidence type="ECO:0000256" key="1">
    <source>
        <dbReference type="SAM" id="MobiDB-lite"/>
    </source>
</evidence>
<feature type="compositionally biased region" description="Low complexity" evidence="1">
    <location>
        <begin position="1192"/>
        <end position="1203"/>
    </location>
</feature>
<feature type="compositionally biased region" description="Gly residues" evidence="1">
    <location>
        <begin position="347"/>
        <end position="364"/>
    </location>
</feature>
<feature type="transmembrane region" description="Helical" evidence="2">
    <location>
        <begin position="266"/>
        <end position="284"/>
    </location>
</feature>
<feature type="compositionally biased region" description="Pro residues" evidence="1">
    <location>
        <begin position="764"/>
        <end position="778"/>
    </location>
</feature>
<feature type="region of interest" description="Disordered" evidence="1">
    <location>
        <begin position="926"/>
        <end position="966"/>
    </location>
</feature>
<feature type="transmembrane region" description="Helical" evidence="2">
    <location>
        <begin position="164"/>
        <end position="185"/>
    </location>
</feature>
<proteinExistence type="predicted"/>
<feature type="compositionally biased region" description="Low complexity" evidence="1">
    <location>
        <begin position="926"/>
        <end position="947"/>
    </location>
</feature>
<keyword evidence="2" id="KW-0472">Membrane</keyword>
<feature type="transmembrane region" description="Helical" evidence="2">
    <location>
        <begin position="210"/>
        <end position="229"/>
    </location>
</feature>
<name>A0AAN6G7E1_9BASI</name>
<protein>
    <submittedName>
        <fullName evidence="3">Uncharacterized protein</fullName>
    </submittedName>
</protein>
<feature type="region of interest" description="Disordered" evidence="1">
    <location>
        <begin position="1185"/>
        <end position="1231"/>
    </location>
</feature>
<evidence type="ECO:0000256" key="2">
    <source>
        <dbReference type="SAM" id="Phobius"/>
    </source>
</evidence>
<feature type="transmembrane region" description="Helical" evidence="2">
    <location>
        <begin position="60"/>
        <end position="81"/>
    </location>
</feature>
<feature type="region of interest" description="Disordered" evidence="1">
    <location>
        <begin position="1462"/>
        <end position="1483"/>
    </location>
</feature>
<dbReference type="EMBL" id="JAPDMQ010000424">
    <property type="protein sequence ID" value="KAK0524961.1"/>
    <property type="molecule type" value="Genomic_DNA"/>
</dbReference>